<feature type="transmembrane region" description="Helical" evidence="8">
    <location>
        <begin position="155"/>
        <end position="174"/>
    </location>
</feature>
<feature type="compositionally biased region" description="Low complexity" evidence="7">
    <location>
        <begin position="14"/>
        <end position="28"/>
    </location>
</feature>
<organism evidence="10 11">
    <name type="scientific">Rasamsonia emersonii (strain ATCC 16479 / CBS 393.64 / IMI 116815)</name>
    <dbReference type="NCBI Taxonomy" id="1408163"/>
    <lineage>
        <taxon>Eukaryota</taxon>
        <taxon>Fungi</taxon>
        <taxon>Dikarya</taxon>
        <taxon>Ascomycota</taxon>
        <taxon>Pezizomycotina</taxon>
        <taxon>Eurotiomycetes</taxon>
        <taxon>Eurotiomycetidae</taxon>
        <taxon>Eurotiales</taxon>
        <taxon>Trichocomaceae</taxon>
        <taxon>Rasamsonia</taxon>
    </lineage>
</organism>
<feature type="transmembrane region" description="Helical" evidence="8">
    <location>
        <begin position="244"/>
        <end position="264"/>
    </location>
</feature>
<feature type="transmembrane region" description="Helical" evidence="8">
    <location>
        <begin position="129"/>
        <end position="148"/>
    </location>
</feature>
<dbReference type="GO" id="GO:0016020">
    <property type="term" value="C:membrane"/>
    <property type="evidence" value="ECO:0007669"/>
    <property type="project" value="UniProtKB-SubCell"/>
</dbReference>
<feature type="transmembrane region" description="Helical" evidence="8">
    <location>
        <begin position="180"/>
        <end position="200"/>
    </location>
</feature>
<evidence type="ECO:0000256" key="8">
    <source>
        <dbReference type="SAM" id="Phobius"/>
    </source>
</evidence>
<evidence type="ECO:0000256" key="3">
    <source>
        <dbReference type="ARBA" id="ARBA00022448"/>
    </source>
</evidence>
<keyword evidence="4 8" id="KW-0812">Transmembrane</keyword>
<dbReference type="SUPFAM" id="SSF103473">
    <property type="entry name" value="MFS general substrate transporter"/>
    <property type="match status" value="1"/>
</dbReference>
<feature type="transmembrane region" description="Helical" evidence="8">
    <location>
        <begin position="416"/>
        <end position="435"/>
    </location>
</feature>
<protein>
    <recommendedName>
        <fullName evidence="9">Major facilitator superfamily (MFS) profile domain-containing protein</fullName>
    </recommendedName>
</protein>
<feature type="transmembrane region" description="Helical" evidence="8">
    <location>
        <begin position="85"/>
        <end position="109"/>
    </location>
</feature>
<evidence type="ECO:0000256" key="5">
    <source>
        <dbReference type="ARBA" id="ARBA00022989"/>
    </source>
</evidence>
<dbReference type="RefSeq" id="XP_013329641.1">
    <property type="nucleotide sequence ID" value="XM_013474187.1"/>
</dbReference>
<evidence type="ECO:0000313" key="11">
    <source>
        <dbReference type="Proteomes" id="UP000053958"/>
    </source>
</evidence>
<feature type="transmembrane region" description="Helical" evidence="8">
    <location>
        <begin position="289"/>
        <end position="311"/>
    </location>
</feature>
<feature type="region of interest" description="Disordered" evidence="7">
    <location>
        <begin position="1"/>
        <end position="58"/>
    </location>
</feature>
<sequence>MAANSHGKPPGQPEAPASSTESTVSVASNINQGKDGEAAPQLGEPGQLQEPTKEAANDLEKAENAANVNAGPPAMSPPPDGGLQAWLVVLGGFCVLFVSFGWINCIGVFQEYYQTHQLSNMSSSTVAWIPSIETFMMFFWGPVFGRLFDSFGPRWLLLFGSFFHVFGLMMTSISSEYYQFILAQSICSATGASAVFFASTTSVSTWFHHRRALALGVTVSGSSLGGVIFPIMVDHLVREVGFGWAMRICAFLILFLLIIANLTIKSRLPHRPKRVVIMEFIRPLREPPFLLFLLGSFLFFLGMFLPFNFIILEAERWGMSPSLANYLIPILNAASVFGRTLPGYLADRIGRFNMMILMTYFSGIIVLALWLPTKSNAPIIVFSALYGFGSGAFVSLGPAIMAQISPVRELGIRQGTYFALISIAALIGNPIGGALVPNVVTGEFWKLQVFTGVVLMVGSTIIVFARISAGGPNPLTKV</sequence>
<evidence type="ECO:0000256" key="6">
    <source>
        <dbReference type="ARBA" id="ARBA00023136"/>
    </source>
</evidence>
<accession>A0A0F4YXR1</accession>
<keyword evidence="6 8" id="KW-0472">Membrane</keyword>
<dbReference type="Gene3D" id="1.20.1250.20">
    <property type="entry name" value="MFS general substrate transporter like domains"/>
    <property type="match status" value="2"/>
</dbReference>
<dbReference type="PROSITE" id="PS50850">
    <property type="entry name" value="MFS"/>
    <property type="match status" value="1"/>
</dbReference>
<feature type="transmembrane region" description="Helical" evidence="8">
    <location>
        <begin position="447"/>
        <end position="467"/>
    </location>
</feature>
<dbReference type="OrthoDB" id="5667at2759"/>
<dbReference type="EMBL" id="LASV01000112">
    <property type="protein sequence ID" value="KKA23029.1"/>
    <property type="molecule type" value="Genomic_DNA"/>
</dbReference>
<evidence type="ECO:0000256" key="2">
    <source>
        <dbReference type="ARBA" id="ARBA00006727"/>
    </source>
</evidence>
<feature type="domain" description="Major facilitator superfamily (MFS) profile" evidence="9">
    <location>
        <begin position="288"/>
        <end position="478"/>
    </location>
</feature>
<keyword evidence="3" id="KW-0813">Transport</keyword>
<name>A0A0F4YXR1_RASE3</name>
<dbReference type="InterPro" id="IPR011701">
    <property type="entry name" value="MFS"/>
</dbReference>
<dbReference type="GeneID" id="25315259"/>
<dbReference type="InterPro" id="IPR036259">
    <property type="entry name" value="MFS_trans_sf"/>
</dbReference>
<gene>
    <name evidence="10" type="ORF">T310_2908</name>
</gene>
<comment type="subcellular location">
    <subcellularLocation>
        <location evidence="1">Membrane</location>
        <topology evidence="1">Multi-pass membrane protein</topology>
    </subcellularLocation>
</comment>
<dbReference type="CDD" id="cd17352">
    <property type="entry name" value="MFS_MCT_SLC16"/>
    <property type="match status" value="1"/>
</dbReference>
<dbReference type="Proteomes" id="UP000053958">
    <property type="component" value="Unassembled WGS sequence"/>
</dbReference>
<feature type="transmembrane region" description="Helical" evidence="8">
    <location>
        <begin position="212"/>
        <end position="232"/>
    </location>
</feature>
<evidence type="ECO:0000256" key="4">
    <source>
        <dbReference type="ARBA" id="ARBA00022692"/>
    </source>
</evidence>
<comment type="caution">
    <text evidence="10">The sequence shown here is derived from an EMBL/GenBank/DDBJ whole genome shotgun (WGS) entry which is preliminary data.</text>
</comment>
<evidence type="ECO:0000313" key="10">
    <source>
        <dbReference type="EMBL" id="KKA23029.1"/>
    </source>
</evidence>
<dbReference type="AlphaFoldDB" id="A0A0F4YXR1"/>
<dbReference type="InterPro" id="IPR050327">
    <property type="entry name" value="Proton-linked_MCT"/>
</dbReference>
<reference evidence="10 11" key="1">
    <citation type="submission" date="2015-04" db="EMBL/GenBank/DDBJ databases">
        <authorList>
            <person name="Heijne W.H."/>
            <person name="Fedorova N.D."/>
            <person name="Nierman W.C."/>
            <person name="Vollebregt A.W."/>
            <person name="Zhao Z."/>
            <person name="Wu L."/>
            <person name="Kumar M."/>
            <person name="Stam H."/>
            <person name="van den Berg M.A."/>
            <person name="Pel H.J."/>
        </authorList>
    </citation>
    <scope>NUCLEOTIDE SEQUENCE [LARGE SCALE GENOMIC DNA]</scope>
    <source>
        <strain evidence="10 11">CBS 393.64</strain>
    </source>
</reference>
<dbReference type="GO" id="GO:0022857">
    <property type="term" value="F:transmembrane transporter activity"/>
    <property type="evidence" value="ECO:0007669"/>
    <property type="project" value="InterPro"/>
</dbReference>
<evidence type="ECO:0000256" key="7">
    <source>
        <dbReference type="SAM" id="MobiDB-lite"/>
    </source>
</evidence>
<feature type="transmembrane region" description="Helical" evidence="8">
    <location>
        <begin position="379"/>
        <end position="404"/>
    </location>
</feature>
<evidence type="ECO:0000259" key="9">
    <source>
        <dbReference type="PROSITE" id="PS50850"/>
    </source>
</evidence>
<comment type="similarity">
    <text evidence="2">Belongs to the major facilitator superfamily. Monocarboxylate porter (TC 2.A.1.13) family.</text>
</comment>
<proteinExistence type="inferred from homology"/>
<evidence type="ECO:0000256" key="1">
    <source>
        <dbReference type="ARBA" id="ARBA00004141"/>
    </source>
</evidence>
<dbReference type="Pfam" id="PF07690">
    <property type="entry name" value="MFS_1"/>
    <property type="match status" value="1"/>
</dbReference>
<dbReference type="PANTHER" id="PTHR11360">
    <property type="entry name" value="MONOCARBOXYLATE TRANSPORTER"/>
    <property type="match status" value="1"/>
</dbReference>
<keyword evidence="5 8" id="KW-1133">Transmembrane helix</keyword>
<dbReference type="InterPro" id="IPR020846">
    <property type="entry name" value="MFS_dom"/>
</dbReference>
<dbReference type="PANTHER" id="PTHR11360:SF224">
    <property type="entry name" value="MAJOR FACILITATOR SUPERFAMILY (MFS) PROFILE DOMAIN-CONTAINING PROTEIN-RELATED"/>
    <property type="match status" value="1"/>
</dbReference>
<feature type="transmembrane region" description="Helical" evidence="8">
    <location>
        <begin position="354"/>
        <end position="373"/>
    </location>
</feature>
<keyword evidence="11" id="KW-1185">Reference proteome</keyword>